<evidence type="ECO:0000256" key="4">
    <source>
        <dbReference type="PROSITE-ProRule" id="PRU01161"/>
    </source>
</evidence>
<dbReference type="PANTHER" id="PTHR14226">
    <property type="entry name" value="NEUROPATHY TARGET ESTERASE/SWISS CHEESE D.MELANOGASTER"/>
    <property type="match status" value="1"/>
</dbReference>
<sequence>MPVCLMKPSPFFPAMTADFTDSIDDTPFLRSNLPALNPDPARPIGLVVEGGGCRGIYAAGVLDVLYEEELPVGGLAGVSAGAIHGASFVSGQPGRSIRFYERFCRDDRFFSVRRWLRTGNLIDPDFCYREIPEKLDPFDGETFRTSPVRFVAAASNLETGRCEYLHIPDLTAEIDGLRASASLPYVSPVVEFRGMKLLDGGCTDRVPLAAFEAMGFARNIVILTHPREHRVRDFDAAAARFVYRRYPKFVRAFEESGRVYEAAQALVEKRSKEGRAFVIRPARPIGIPRLTHKPEEIRRAYELGRRDAKASLPALLAWVSTFA</sequence>
<dbReference type="InterPro" id="IPR050301">
    <property type="entry name" value="NTE"/>
</dbReference>
<dbReference type="GO" id="GO:0016787">
    <property type="term" value="F:hydrolase activity"/>
    <property type="evidence" value="ECO:0007669"/>
    <property type="project" value="UniProtKB-UniRule"/>
</dbReference>
<dbReference type="Pfam" id="PF01734">
    <property type="entry name" value="Patatin"/>
    <property type="match status" value="1"/>
</dbReference>
<evidence type="ECO:0000256" key="3">
    <source>
        <dbReference type="ARBA" id="ARBA00023098"/>
    </source>
</evidence>
<feature type="active site" description="Nucleophile" evidence="4">
    <location>
        <position position="79"/>
    </location>
</feature>
<feature type="domain" description="PNPLA" evidence="5">
    <location>
        <begin position="46"/>
        <end position="212"/>
    </location>
</feature>
<dbReference type="SUPFAM" id="SSF52151">
    <property type="entry name" value="FabD/lysophospholipase-like"/>
    <property type="match status" value="1"/>
</dbReference>
<dbReference type="CDD" id="cd07208">
    <property type="entry name" value="Pat_hypo_Ecoli_yjju_like"/>
    <property type="match status" value="1"/>
</dbReference>
<dbReference type="InterPro" id="IPR037483">
    <property type="entry name" value="YjjU-like"/>
</dbReference>
<dbReference type="EMBL" id="AP018786">
    <property type="protein sequence ID" value="BBF23012.1"/>
    <property type="molecule type" value="Genomic_DNA"/>
</dbReference>
<keyword evidence="3 4" id="KW-0443">Lipid metabolism</keyword>
<dbReference type="InterPro" id="IPR016035">
    <property type="entry name" value="Acyl_Trfase/lysoPLipase"/>
</dbReference>
<dbReference type="Proteomes" id="UP000271003">
    <property type="component" value="Chromosome"/>
</dbReference>
<keyword evidence="1 4" id="KW-0378">Hydrolase</keyword>
<accession>A0A2Z6I9J2</accession>
<evidence type="ECO:0000256" key="1">
    <source>
        <dbReference type="ARBA" id="ARBA00022801"/>
    </source>
</evidence>
<keyword evidence="2 4" id="KW-0442">Lipid degradation</keyword>
<dbReference type="Pfam" id="PF19890">
    <property type="entry name" value="DUF6363"/>
    <property type="match status" value="1"/>
</dbReference>
<dbReference type="AlphaFoldDB" id="A0A2Z6I9J2"/>
<dbReference type="GO" id="GO:0016042">
    <property type="term" value="P:lipid catabolic process"/>
    <property type="evidence" value="ECO:0007669"/>
    <property type="project" value="UniProtKB-UniRule"/>
</dbReference>
<dbReference type="PROSITE" id="PS51635">
    <property type="entry name" value="PNPLA"/>
    <property type="match status" value="1"/>
</dbReference>
<evidence type="ECO:0000313" key="6">
    <source>
        <dbReference type="EMBL" id="BBF23012.1"/>
    </source>
</evidence>
<gene>
    <name evidence="6" type="ORF">SUTMEG_09030</name>
</gene>
<feature type="short sequence motif" description="GXGXXG" evidence="4">
    <location>
        <begin position="50"/>
        <end position="55"/>
    </location>
</feature>
<name>A0A2Z6I9J2_9BURK</name>
<keyword evidence="7" id="KW-1185">Reference proteome</keyword>
<dbReference type="PANTHER" id="PTHR14226:SF25">
    <property type="entry name" value="PHOSPHOESTERASE"/>
    <property type="match status" value="1"/>
</dbReference>
<dbReference type="Gene3D" id="3.40.1090.10">
    <property type="entry name" value="Cytosolic phospholipase A2 catalytic domain"/>
    <property type="match status" value="1"/>
</dbReference>
<dbReference type="InterPro" id="IPR045943">
    <property type="entry name" value="DUF6363"/>
</dbReference>
<dbReference type="InterPro" id="IPR002641">
    <property type="entry name" value="PNPLA_dom"/>
</dbReference>
<dbReference type="KEGG" id="sutt:SUTMEG_09030"/>
<feature type="short sequence motif" description="GXSXG" evidence="4">
    <location>
        <begin position="77"/>
        <end position="81"/>
    </location>
</feature>
<feature type="active site" description="Proton acceptor" evidence="4">
    <location>
        <position position="199"/>
    </location>
</feature>
<feature type="short sequence motif" description="DGA/G" evidence="4">
    <location>
        <begin position="199"/>
        <end position="201"/>
    </location>
</feature>
<evidence type="ECO:0000256" key="2">
    <source>
        <dbReference type="ARBA" id="ARBA00022963"/>
    </source>
</evidence>
<evidence type="ECO:0000259" key="5">
    <source>
        <dbReference type="PROSITE" id="PS51635"/>
    </source>
</evidence>
<proteinExistence type="predicted"/>
<evidence type="ECO:0000313" key="7">
    <source>
        <dbReference type="Proteomes" id="UP000271003"/>
    </source>
</evidence>
<organism evidence="6 7">
    <name type="scientific">Sutterella megalosphaeroides</name>
    <dbReference type="NCBI Taxonomy" id="2494234"/>
    <lineage>
        <taxon>Bacteria</taxon>
        <taxon>Pseudomonadati</taxon>
        <taxon>Pseudomonadota</taxon>
        <taxon>Betaproteobacteria</taxon>
        <taxon>Burkholderiales</taxon>
        <taxon>Sutterellaceae</taxon>
        <taxon>Sutterella</taxon>
    </lineage>
</organism>
<protein>
    <submittedName>
        <fullName evidence="6">Patatin family protein</fullName>
    </submittedName>
</protein>
<reference evidence="6 7" key="1">
    <citation type="journal article" date="2018" name="Int. J. Syst. Evol. Microbiol.">
        <title>Mesosutterella multiformis gen. nov., sp. nov., a member of the family Sutterellaceae and Sutterella megalosphaeroides sp. nov., isolated from human faeces.</title>
        <authorList>
            <person name="Sakamoto M."/>
            <person name="Ikeyama N."/>
            <person name="Kunihiro T."/>
            <person name="Iino T."/>
            <person name="Yuki M."/>
            <person name="Ohkuma M."/>
        </authorList>
    </citation>
    <scope>NUCLEOTIDE SEQUENCE [LARGE SCALE GENOMIC DNA]</scope>
    <source>
        <strain evidence="6 7">6FBBBH3</strain>
    </source>
</reference>